<dbReference type="Gene3D" id="2.40.10.500">
    <property type="match status" value="1"/>
</dbReference>
<dbReference type="InterPro" id="IPR012317">
    <property type="entry name" value="Poly(ADP-ribose)pol_cat_dom"/>
</dbReference>
<dbReference type="SUPFAM" id="SSF101898">
    <property type="entry name" value="NHL repeat"/>
    <property type="match status" value="1"/>
</dbReference>
<dbReference type="AlphaFoldDB" id="A0A813WE11"/>
<keyword evidence="4 6" id="KW-0520">NAD</keyword>
<dbReference type="Gene3D" id="3.90.228.10">
    <property type="match status" value="1"/>
</dbReference>
<comment type="caution">
    <text evidence="8">The sequence shown here is derived from an EMBL/GenBank/DDBJ whole genome shotgun (WGS) entry which is preliminary data.</text>
</comment>
<accession>A0A813WE11</accession>
<dbReference type="EMBL" id="CAJNOG010000055">
    <property type="protein sequence ID" value="CAF0856120.1"/>
    <property type="molecule type" value="Genomic_DNA"/>
</dbReference>
<gene>
    <name evidence="8" type="ORF">JYZ213_LOCUS8170</name>
</gene>
<dbReference type="PROSITE" id="PS51059">
    <property type="entry name" value="PARP_CATALYTIC"/>
    <property type="match status" value="1"/>
</dbReference>
<evidence type="ECO:0000259" key="7">
    <source>
        <dbReference type="PROSITE" id="PS51059"/>
    </source>
</evidence>
<evidence type="ECO:0000313" key="9">
    <source>
        <dbReference type="Proteomes" id="UP000663845"/>
    </source>
</evidence>
<dbReference type="EC" id="2.4.2.-" evidence="6"/>
<evidence type="ECO:0000313" key="8">
    <source>
        <dbReference type="EMBL" id="CAF0856120.1"/>
    </source>
</evidence>
<feature type="domain" description="PARP catalytic" evidence="7">
    <location>
        <begin position="96"/>
        <end position="283"/>
    </location>
</feature>
<dbReference type="Pfam" id="PF00644">
    <property type="entry name" value="PARP"/>
    <property type="match status" value="1"/>
</dbReference>
<evidence type="ECO:0000256" key="3">
    <source>
        <dbReference type="ARBA" id="ARBA00022679"/>
    </source>
</evidence>
<evidence type="ECO:0000256" key="1">
    <source>
        <dbReference type="ARBA" id="ARBA00004123"/>
    </source>
</evidence>
<dbReference type="GO" id="GO:0005634">
    <property type="term" value="C:nucleus"/>
    <property type="evidence" value="ECO:0007669"/>
    <property type="project" value="UniProtKB-SubCell"/>
</dbReference>
<dbReference type="SUPFAM" id="SSF56399">
    <property type="entry name" value="ADP-ribosylation"/>
    <property type="match status" value="1"/>
</dbReference>
<keyword evidence="5" id="KW-0539">Nucleus</keyword>
<keyword evidence="2 6" id="KW-0328">Glycosyltransferase</keyword>
<protein>
    <recommendedName>
        <fullName evidence="6">Poly [ADP-ribose] polymerase</fullName>
        <shortName evidence="6">PARP</shortName>
        <ecNumber evidence="6">2.4.2.-</ecNumber>
    </recommendedName>
</protein>
<dbReference type="InterPro" id="IPR052056">
    <property type="entry name" value="Mono-ARTD/PARP"/>
</dbReference>
<evidence type="ECO:0000256" key="6">
    <source>
        <dbReference type="RuleBase" id="RU362114"/>
    </source>
</evidence>
<dbReference type="GO" id="GO:0010629">
    <property type="term" value="P:negative regulation of gene expression"/>
    <property type="evidence" value="ECO:0007669"/>
    <property type="project" value="TreeGrafter"/>
</dbReference>
<evidence type="ECO:0000256" key="2">
    <source>
        <dbReference type="ARBA" id="ARBA00022676"/>
    </source>
</evidence>
<dbReference type="GO" id="GO:0003714">
    <property type="term" value="F:transcription corepressor activity"/>
    <property type="evidence" value="ECO:0007669"/>
    <property type="project" value="TreeGrafter"/>
</dbReference>
<evidence type="ECO:0000256" key="5">
    <source>
        <dbReference type="ARBA" id="ARBA00023242"/>
    </source>
</evidence>
<proteinExistence type="predicted"/>
<dbReference type="Proteomes" id="UP000663845">
    <property type="component" value="Unassembled WGS sequence"/>
</dbReference>
<comment type="subcellular location">
    <subcellularLocation>
        <location evidence="1">Nucleus</location>
    </subcellularLocation>
</comment>
<evidence type="ECO:0000256" key="4">
    <source>
        <dbReference type="ARBA" id="ARBA00023027"/>
    </source>
</evidence>
<dbReference type="PANTHER" id="PTHR14453:SF67">
    <property type="entry name" value="POLY [ADP-RIBOSE] POLYMERASE"/>
    <property type="match status" value="1"/>
</dbReference>
<organism evidence="8 9">
    <name type="scientific">Adineta steineri</name>
    <dbReference type="NCBI Taxonomy" id="433720"/>
    <lineage>
        <taxon>Eukaryota</taxon>
        <taxon>Metazoa</taxon>
        <taxon>Spiralia</taxon>
        <taxon>Gnathifera</taxon>
        <taxon>Rotifera</taxon>
        <taxon>Eurotatoria</taxon>
        <taxon>Bdelloidea</taxon>
        <taxon>Adinetida</taxon>
        <taxon>Adinetidae</taxon>
        <taxon>Adineta</taxon>
    </lineage>
</organism>
<keyword evidence="3 6" id="KW-0808">Transferase</keyword>
<reference evidence="8" key="1">
    <citation type="submission" date="2021-02" db="EMBL/GenBank/DDBJ databases">
        <authorList>
            <person name="Nowell W R."/>
        </authorList>
    </citation>
    <scope>NUCLEOTIDE SEQUENCE</scope>
</reference>
<dbReference type="GO" id="GO:0005737">
    <property type="term" value="C:cytoplasm"/>
    <property type="evidence" value="ECO:0007669"/>
    <property type="project" value="TreeGrafter"/>
</dbReference>
<dbReference type="PANTHER" id="PTHR14453">
    <property type="entry name" value="PARP/ZINC FINGER CCCH TYPE DOMAIN CONTAINING PROTEIN"/>
    <property type="match status" value="1"/>
</dbReference>
<dbReference type="GO" id="GO:0003950">
    <property type="term" value="F:NAD+ poly-ADP-ribosyltransferase activity"/>
    <property type="evidence" value="ECO:0007669"/>
    <property type="project" value="UniProtKB-UniRule"/>
</dbReference>
<name>A0A813WE11_9BILA</name>
<sequence length="283" mass="31981">MVGTLPVGMFINTDNSVYVADQANGRIQVWLNGSTILTGNYSGGLSVPYSVFVTDNSDVYVDNGRTNYRVDKWGWNSTSSVPAMYTCGQCYSLFVDINNMLYCLMGAYHQVVSIKETMPNIKIDKIERIQNVRLWNHYAIRRRELKKELRAMPNLQIELELFHGTRITPPSEVYNGDYGFDMTFTSSGLWGIGIYFAKNASYSCGSYAYTLPNGKKQVFLAQVLTGDVHDCKSDTSLRRSPKKNDKISNLRCNSVSGDTEGSKVYIVYKNRVVYPTYLITFIP</sequence>